<accession>A0A9P1IZC2</accession>
<evidence type="ECO:0000313" key="2">
    <source>
        <dbReference type="Proteomes" id="UP001152747"/>
    </source>
</evidence>
<gene>
    <name evidence="1" type="ORF">CAMP_LOCUS16468</name>
</gene>
<proteinExistence type="predicted"/>
<dbReference type="AlphaFoldDB" id="A0A9P1IZC2"/>
<dbReference type="EMBL" id="CANHGI010000005">
    <property type="protein sequence ID" value="CAI5453831.1"/>
    <property type="molecule type" value="Genomic_DNA"/>
</dbReference>
<protein>
    <submittedName>
        <fullName evidence="1">Uncharacterized protein</fullName>
    </submittedName>
</protein>
<organism evidence="1 2">
    <name type="scientific">Caenorhabditis angaria</name>
    <dbReference type="NCBI Taxonomy" id="860376"/>
    <lineage>
        <taxon>Eukaryota</taxon>
        <taxon>Metazoa</taxon>
        <taxon>Ecdysozoa</taxon>
        <taxon>Nematoda</taxon>
        <taxon>Chromadorea</taxon>
        <taxon>Rhabditida</taxon>
        <taxon>Rhabditina</taxon>
        <taxon>Rhabditomorpha</taxon>
        <taxon>Rhabditoidea</taxon>
        <taxon>Rhabditidae</taxon>
        <taxon>Peloderinae</taxon>
        <taxon>Caenorhabditis</taxon>
    </lineage>
</organism>
<evidence type="ECO:0000313" key="1">
    <source>
        <dbReference type="EMBL" id="CAI5453831.1"/>
    </source>
</evidence>
<reference evidence="1" key="1">
    <citation type="submission" date="2022-11" db="EMBL/GenBank/DDBJ databases">
        <authorList>
            <person name="Kikuchi T."/>
        </authorList>
    </citation>
    <scope>NUCLEOTIDE SEQUENCE</scope>
    <source>
        <strain evidence="1">PS1010</strain>
    </source>
</reference>
<sequence>MCQLLRSQFHPIPTAAQVLFVFCASNYFECVQNASKLDNAETDILIRHVQLQNYQPNQFFCNIFSMEMCQQMVDSYKLCSFRILTDDRVVAQLQ</sequence>
<dbReference type="Proteomes" id="UP001152747">
    <property type="component" value="Unassembled WGS sequence"/>
</dbReference>
<keyword evidence="2" id="KW-1185">Reference proteome</keyword>
<name>A0A9P1IZC2_9PELO</name>
<comment type="caution">
    <text evidence="1">The sequence shown here is derived from an EMBL/GenBank/DDBJ whole genome shotgun (WGS) entry which is preliminary data.</text>
</comment>